<feature type="region of interest" description="Disordered" evidence="1">
    <location>
        <begin position="150"/>
        <end position="170"/>
    </location>
</feature>
<comment type="caution">
    <text evidence="3">The sequence shown here is derived from an EMBL/GenBank/DDBJ whole genome shotgun (WGS) entry which is preliminary data.</text>
</comment>
<reference evidence="3 4" key="1">
    <citation type="submission" date="2019-04" db="EMBL/GenBank/DDBJ databases">
        <title>Chromosome genome assembly for Takifugu flavidus.</title>
        <authorList>
            <person name="Xiao S."/>
        </authorList>
    </citation>
    <scope>NUCLEOTIDE SEQUENCE [LARGE SCALE GENOMIC DNA]</scope>
    <source>
        <strain evidence="3">HTHZ2018</strain>
        <tissue evidence="3">Muscle</tissue>
    </source>
</reference>
<evidence type="ECO:0000256" key="1">
    <source>
        <dbReference type="SAM" id="MobiDB-lite"/>
    </source>
</evidence>
<accession>A0A5C6MPB2</accession>
<evidence type="ECO:0008006" key="5">
    <source>
        <dbReference type="Google" id="ProtNLM"/>
    </source>
</evidence>
<sequence length="170" mass="18715">MESRRSVSDTESNGSDVQELRSQPSRLLTVDQPAVKNQTLFYTPEAFPPPVEPVNGVSKDIFPAQASPTGIYATRRRPIKGAAGRPVQYVFPDTPTSPATLERREAERRLVPIHIQILVFLIVVVLLYLVSVVVEDSSLDSAMSLLDSPNQASDVEEFHAPEAPAFSEQE</sequence>
<keyword evidence="2" id="KW-0472">Membrane</keyword>
<keyword evidence="4" id="KW-1185">Reference proteome</keyword>
<dbReference type="Proteomes" id="UP000324091">
    <property type="component" value="Chromosome 8"/>
</dbReference>
<feature type="region of interest" description="Disordered" evidence="1">
    <location>
        <begin position="1"/>
        <end position="29"/>
    </location>
</feature>
<protein>
    <recommendedName>
        <fullName evidence="5">Lamina-associated polypeptide 2</fullName>
    </recommendedName>
</protein>
<keyword evidence="2" id="KW-1133">Transmembrane helix</keyword>
<dbReference type="AlphaFoldDB" id="A0A5C6MPB2"/>
<evidence type="ECO:0000313" key="4">
    <source>
        <dbReference type="Proteomes" id="UP000324091"/>
    </source>
</evidence>
<name>A0A5C6MPB2_9TELE</name>
<evidence type="ECO:0000256" key="2">
    <source>
        <dbReference type="SAM" id="Phobius"/>
    </source>
</evidence>
<keyword evidence="2" id="KW-0812">Transmembrane</keyword>
<dbReference type="EMBL" id="RHFK02000021">
    <property type="protein sequence ID" value="TWW56976.1"/>
    <property type="molecule type" value="Genomic_DNA"/>
</dbReference>
<feature type="transmembrane region" description="Helical" evidence="2">
    <location>
        <begin position="113"/>
        <end position="134"/>
    </location>
</feature>
<gene>
    <name evidence="3" type="ORF">D4764_08G0009630</name>
</gene>
<evidence type="ECO:0000313" key="3">
    <source>
        <dbReference type="EMBL" id="TWW56976.1"/>
    </source>
</evidence>
<feature type="compositionally biased region" description="Polar residues" evidence="1">
    <location>
        <begin position="9"/>
        <end position="26"/>
    </location>
</feature>
<proteinExistence type="predicted"/>
<organism evidence="3 4">
    <name type="scientific">Takifugu flavidus</name>
    <name type="common">sansaifugu</name>
    <dbReference type="NCBI Taxonomy" id="433684"/>
    <lineage>
        <taxon>Eukaryota</taxon>
        <taxon>Metazoa</taxon>
        <taxon>Chordata</taxon>
        <taxon>Craniata</taxon>
        <taxon>Vertebrata</taxon>
        <taxon>Euteleostomi</taxon>
        <taxon>Actinopterygii</taxon>
        <taxon>Neopterygii</taxon>
        <taxon>Teleostei</taxon>
        <taxon>Neoteleostei</taxon>
        <taxon>Acanthomorphata</taxon>
        <taxon>Eupercaria</taxon>
        <taxon>Tetraodontiformes</taxon>
        <taxon>Tetradontoidea</taxon>
        <taxon>Tetraodontidae</taxon>
        <taxon>Takifugu</taxon>
    </lineage>
</organism>